<evidence type="ECO:0000313" key="4">
    <source>
        <dbReference type="Proteomes" id="UP000247099"/>
    </source>
</evidence>
<evidence type="ECO:0000313" key="3">
    <source>
        <dbReference type="EMBL" id="PXA04886.1"/>
    </source>
</evidence>
<protein>
    <submittedName>
        <fullName evidence="3">Heparinase</fullName>
    </submittedName>
</protein>
<accession>A0A317ZH17</accession>
<dbReference type="Gene3D" id="2.70.98.70">
    <property type="match status" value="1"/>
</dbReference>
<dbReference type="InParanoid" id="A0A317ZH17"/>
<dbReference type="EMBL" id="QHJQ01000002">
    <property type="protein sequence ID" value="PXA04886.1"/>
    <property type="molecule type" value="Genomic_DNA"/>
</dbReference>
<sequence length="686" mass="75775">MQKVCGFEAIFIRSGPAGRRDEVSPVGVSQAGAKCRARHPVYAGTDRAGFRLAGNKSSYRLTDKKAVFFGFVINGMKLFRLTSRFPIITLTLLLCGSGLSAYPAEDPLKTLKPTHPRVLIEAHHWPALKAKAETDPLLAQYIAQLLVEADQLLEAPPLERRKQGRRLLSVSREAFRRISIWATARHLADEPRYAERAEAEMRQLIQFSDWNPSHFLDVAEMTAALAIGYDWLYNDLDAAARETIRKGIVRLGLTPAVQAIRNDAWWASRDINWNQVCLGGLTMGALAVADESPEVARKILRAAREGIPNGLSVYAPDGVYPEGPGYWGYGTVYQCLMIDAVRSGLGTSWDMEKTPGFLPSGRAQVQLTGPTGRFFNFSDGREGPSLQAAMFWFARELGEPELLYQQRGLLQSRLSREGSRGPGILPLIWWPDKATDAAPASLPRAWLGEGHTPVAVFRSSWSDPDAFYLACKAGKGSESHAHLDAGSFVLEADGVRWAVDLGHQGYHDLESKGIQLWDNSQNGNRWDVFRLNNRSHNTLTINDQLHRVDGRARFTYIDESTAKIDLSPVFKGQAEKVWRHFEITGHNMTLTDNLQGLEPGAKVRWTMATRADVAIDGAQATLRQDGKRMQVTLDSQSDGRLKVIPADPPDDGFNAANPGTSLLIVDALAPDSGAVTIEVQFKPNDL</sequence>
<dbReference type="GO" id="GO:0030313">
    <property type="term" value="C:cell envelope"/>
    <property type="evidence" value="ECO:0007669"/>
    <property type="project" value="UniProtKB-SubCell"/>
</dbReference>
<reference evidence="3 4" key="1">
    <citation type="submission" date="2018-05" db="EMBL/GenBank/DDBJ databases">
        <title>Coraliomargarita sinensis sp. nov., isolated from a marine solar saltern.</title>
        <authorList>
            <person name="Zhou L.Y."/>
        </authorList>
    </citation>
    <scope>NUCLEOTIDE SEQUENCE [LARGE SCALE GENOMIC DNA]</scope>
    <source>
        <strain evidence="3 4">WN38</strain>
    </source>
</reference>
<comment type="subcellular location">
    <subcellularLocation>
        <location evidence="1">Cell envelope</location>
    </subcellularLocation>
</comment>
<feature type="domain" description="Heparinase II/III-like C-terminal" evidence="2">
    <location>
        <begin position="459"/>
        <end position="661"/>
    </location>
</feature>
<dbReference type="GO" id="GO:0016829">
    <property type="term" value="F:lyase activity"/>
    <property type="evidence" value="ECO:0007669"/>
    <property type="project" value="InterPro"/>
</dbReference>
<organism evidence="3 4">
    <name type="scientific">Coraliomargarita sinensis</name>
    <dbReference type="NCBI Taxonomy" id="2174842"/>
    <lineage>
        <taxon>Bacteria</taxon>
        <taxon>Pseudomonadati</taxon>
        <taxon>Verrucomicrobiota</taxon>
        <taxon>Opitutia</taxon>
        <taxon>Puniceicoccales</taxon>
        <taxon>Coraliomargaritaceae</taxon>
        <taxon>Coraliomargarita</taxon>
    </lineage>
</organism>
<dbReference type="AlphaFoldDB" id="A0A317ZH17"/>
<dbReference type="PANTHER" id="PTHR38045:SF1">
    <property type="entry name" value="HEPARINASE II_III-LIKE PROTEIN"/>
    <property type="match status" value="1"/>
</dbReference>
<dbReference type="SUPFAM" id="SSF48230">
    <property type="entry name" value="Chondroitin AC/alginate lyase"/>
    <property type="match status" value="1"/>
</dbReference>
<evidence type="ECO:0000256" key="1">
    <source>
        <dbReference type="ARBA" id="ARBA00004196"/>
    </source>
</evidence>
<gene>
    <name evidence="3" type="ORF">DDZ13_02675</name>
</gene>
<keyword evidence="4" id="KW-1185">Reference proteome</keyword>
<evidence type="ECO:0000259" key="2">
    <source>
        <dbReference type="Pfam" id="PF07940"/>
    </source>
</evidence>
<dbReference type="InterPro" id="IPR008929">
    <property type="entry name" value="Chondroitin_lyas"/>
</dbReference>
<name>A0A317ZH17_9BACT</name>
<dbReference type="PANTHER" id="PTHR38045">
    <property type="entry name" value="CHROMOSOME 1, WHOLE GENOME SHOTGUN SEQUENCE"/>
    <property type="match status" value="1"/>
</dbReference>
<dbReference type="Pfam" id="PF07940">
    <property type="entry name" value="Hepar_II_III_C"/>
    <property type="match status" value="1"/>
</dbReference>
<dbReference type="Gene3D" id="1.50.10.100">
    <property type="entry name" value="Chondroitin AC/alginate lyase"/>
    <property type="match status" value="1"/>
</dbReference>
<dbReference type="Proteomes" id="UP000247099">
    <property type="component" value="Unassembled WGS sequence"/>
</dbReference>
<proteinExistence type="predicted"/>
<dbReference type="InterPro" id="IPR012480">
    <property type="entry name" value="Hepar_II_III_C"/>
</dbReference>
<comment type="caution">
    <text evidence="3">The sequence shown here is derived from an EMBL/GenBank/DDBJ whole genome shotgun (WGS) entry which is preliminary data.</text>
</comment>